<dbReference type="InterPro" id="IPR005368">
    <property type="entry name" value="UPF0175"/>
</dbReference>
<name>A0ABQ4TQZ0_9HYPH</name>
<gene>
    <name evidence="1" type="ORF">EKPJFOCH_2542</name>
</gene>
<sequence length="88" mass="9917">MNITVPIPDDLALKLAAADGGELARRALEAFATDEYRRGRLTESELRRLLGLDTRYALDGFLKARNVYLAYDGEDLERDRSDLARLGF</sequence>
<dbReference type="Proteomes" id="UP001055101">
    <property type="component" value="Unassembled WGS sequence"/>
</dbReference>
<organism evidence="1 2">
    <name type="scientific">Methylobacterium thuringiense</name>
    <dbReference type="NCBI Taxonomy" id="1003091"/>
    <lineage>
        <taxon>Bacteria</taxon>
        <taxon>Pseudomonadati</taxon>
        <taxon>Pseudomonadota</taxon>
        <taxon>Alphaproteobacteria</taxon>
        <taxon>Hyphomicrobiales</taxon>
        <taxon>Methylobacteriaceae</taxon>
        <taxon>Methylobacterium</taxon>
    </lineage>
</organism>
<reference evidence="1" key="2">
    <citation type="submission" date="2021-08" db="EMBL/GenBank/DDBJ databases">
        <authorList>
            <person name="Tani A."/>
            <person name="Ola A."/>
            <person name="Ogura Y."/>
            <person name="Katsura K."/>
            <person name="Hayashi T."/>
        </authorList>
    </citation>
    <scope>NUCLEOTIDE SEQUENCE</scope>
    <source>
        <strain evidence="1">DSM 23674</strain>
    </source>
</reference>
<comment type="caution">
    <text evidence="1">The sequence shown here is derived from an EMBL/GenBank/DDBJ whole genome shotgun (WGS) entry which is preliminary data.</text>
</comment>
<dbReference type="EMBL" id="BPRA01000010">
    <property type="protein sequence ID" value="GJE56045.1"/>
    <property type="molecule type" value="Genomic_DNA"/>
</dbReference>
<dbReference type="RefSeq" id="WP_147818244.1">
    <property type="nucleotide sequence ID" value="NZ_BPRA01000010.1"/>
</dbReference>
<dbReference type="Pfam" id="PF03683">
    <property type="entry name" value="UPF0175"/>
    <property type="match status" value="1"/>
</dbReference>
<proteinExistence type="predicted"/>
<reference evidence="1" key="1">
    <citation type="journal article" date="2021" name="Front. Microbiol.">
        <title>Comprehensive Comparative Genomics and Phenotyping of Methylobacterium Species.</title>
        <authorList>
            <person name="Alessa O."/>
            <person name="Ogura Y."/>
            <person name="Fujitani Y."/>
            <person name="Takami H."/>
            <person name="Hayashi T."/>
            <person name="Sahin N."/>
            <person name="Tani A."/>
        </authorList>
    </citation>
    <scope>NUCLEOTIDE SEQUENCE</scope>
    <source>
        <strain evidence="1">DSM 23674</strain>
    </source>
</reference>
<evidence type="ECO:0000313" key="2">
    <source>
        <dbReference type="Proteomes" id="UP001055101"/>
    </source>
</evidence>
<accession>A0ABQ4TQZ0</accession>
<evidence type="ECO:0000313" key="1">
    <source>
        <dbReference type="EMBL" id="GJE56045.1"/>
    </source>
</evidence>
<protein>
    <submittedName>
        <fullName evidence="1">Uncharacterized protein</fullName>
    </submittedName>
</protein>
<keyword evidence="2" id="KW-1185">Reference proteome</keyword>